<name>A0A066YWJ7_9ACTN</name>
<organism evidence="1 2">
    <name type="scientific">Kitasatospora cheerisanensis KCTC 2395</name>
    <dbReference type="NCBI Taxonomy" id="1348663"/>
    <lineage>
        <taxon>Bacteria</taxon>
        <taxon>Bacillati</taxon>
        <taxon>Actinomycetota</taxon>
        <taxon>Actinomycetes</taxon>
        <taxon>Kitasatosporales</taxon>
        <taxon>Streptomycetaceae</taxon>
        <taxon>Kitasatospora</taxon>
    </lineage>
</organism>
<evidence type="ECO:0000313" key="2">
    <source>
        <dbReference type="Proteomes" id="UP000027178"/>
    </source>
</evidence>
<comment type="caution">
    <text evidence="1">The sequence shown here is derived from an EMBL/GenBank/DDBJ whole genome shotgun (WGS) entry which is preliminary data.</text>
</comment>
<dbReference type="HOGENOM" id="CLU_2898242_0_0_11"/>
<sequence>MRVARHTETPLPTVAGSRAVERIWPRLRRSGGPSRRSRRGVRCIGAELGCGVPVAWGGLHRL</sequence>
<dbReference type="PATRIC" id="fig|1348663.4.peg.2250"/>
<keyword evidence="2" id="KW-1185">Reference proteome</keyword>
<gene>
    <name evidence="1" type="ORF">KCH_23190</name>
</gene>
<protein>
    <submittedName>
        <fullName evidence="1">Uncharacterized protein</fullName>
    </submittedName>
</protein>
<proteinExistence type="predicted"/>
<evidence type="ECO:0000313" key="1">
    <source>
        <dbReference type="EMBL" id="KDN85918.1"/>
    </source>
</evidence>
<dbReference type="AlphaFoldDB" id="A0A066YWJ7"/>
<accession>A0A066YWJ7</accession>
<dbReference type="Proteomes" id="UP000027178">
    <property type="component" value="Unassembled WGS sequence"/>
</dbReference>
<dbReference type="EMBL" id="JNBY01000074">
    <property type="protein sequence ID" value="KDN85918.1"/>
    <property type="molecule type" value="Genomic_DNA"/>
</dbReference>
<reference evidence="1 2" key="1">
    <citation type="submission" date="2014-05" db="EMBL/GenBank/DDBJ databases">
        <title>Draft Genome Sequence of Kitasatospora cheerisanensis KCTC 2395.</title>
        <authorList>
            <person name="Nam D.H."/>
        </authorList>
    </citation>
    <scope>NUCLEOTIDE SEQUENCE [LARGE SCALE GENOMIC DNA]</scope>
    <source>
        <strain evidence="1 2">KCTC 2395</strain>
    </source>
</reference>